<reference evidence="2" key="1">
    <citation type="submission" date="2016-10" db="EMBL/GenBank/DDBJ databases">
        <authorList>
            <person name="Varghese N."/>
            <person name="Submissions S."/>
        </authorList>
    </citation>
    <scope>NUCLEOTIDE SEQUENCE [LARGE SCALE GENOMIC DNA]</scope>
    <source>
        <strain evidence="2">OK042</strain>
    </source>
</reference>
<dbReference type="EMBL" id="FORT01000006">
    <property type="protein sequence ID" value="SFJ89277.1"/>
    <property type="molecule type" value="Genomic_DNA"/>
</dbReference>
<proteinExistence type="predicted"/>
<dbReference type="RefSeq" id="WP_092268394.1">
    <property type="nucleotide sequence ID" value="NZ_FORT01000006.1"/>
</dbReference>
<dbReference type="Pfam" id="PF06277">
    <property type="entry name" value="EutA"/>
    <property type="match status" value="1"/>
</dbReference>
<gene>
    <name evidence="1" type="ORF">SAMN05518846_106202</name>
</gene>
<dbReference type="STRING" id="1884381.SAMN05518846_106202"/>
<name>A0A1I3V527_9BACL</name>
<dbReference type="Proteomes" id="UP000198915">
    <property type="component" value="Unassembled WGS sequence"/>
</dbReference>
<keyword evidence="2" id="KW-1185">Reference proteome</keyword>
<dbReference type="PANTHER" id="PTHR32432">
    <property type="entry name" value="CELL DIVISION PROTEIN FTSA-RELATED"/>
    <property type="match status" value="1"/>
</dbReference>
<dbReference type="InterPro" id="IPR009377">
    <property type="entry name" value="EutA"/>
</dbReference>
<dbReference type="InterPro" id="IPR043129">
    <property type="entry name" value="ATPase_NBD"/>
</dbReference>
<dbReference type="InterPro" id="IPR050696">
    <property type="entry name" value="FtsA/MreB"/>
</dbReference>
<accession>A0A1I3V527</accession>
<evidence type="ECO:0000313" key="2">
    <source>
        <dbReference type="Proteomes" id="UP000198915"/>
    </source>
</evidence>
<protein>
    <submittedName>
        <fullName evidence="1">Ethanolamine utilization protein EutA</fullName>
    </submittedName>
</protein>
<dbReference type="SUPFAM" id="SSF53067">
    <property type="entry name" value="Actin-like ATPase domain"/>
    <property type="match status" value="1"/>
</dbReference>
<evidence type="ECO:0000313" key="1">
    <source>
        <dbReference type="EMBL" id="SFJ89277.1"/>
    </source>
</evidence>
<organism evidence="1 2">
    <name type="scientific">Brevibacillus centrosporus</name>
    <dbReference type="NCBI Taxonomy" id="54910"/>
    <lineage>
        <taxon>Bacteria</taxon>
        <taxon>Bacillati</taxon>
        <taxon>Bacillota</taxon>
        <taxon>Bacilli</taxon>
        <taxon>Bacillales</taxon>
        <taxon>Paenibacillaceae</taxon>
        <taxon>Brevibacillus</taxon>
    </lineage>
</organism>
<sequence>MDELWIQSVGIDVGTSTTKMIVSRLRLGRMSSTFSLPRYQIVERQLLYASAVHPTPLIGADEIDAEGIGAILAAEYERAKISLSAIKSGAVIITGETASKKNAEQIVHLLAERSGDFVVATAGADLEGVLAGKGAGAQKRSLSIQGTVVNVDIGGGTANAAYFYRGKAIATVTFHVGGRLIRLDKRGMVQYVSPNIKSWLMAKKLQVQPGIQLTVEEIGEIAGEMVRDMLDYVTGRDRQESGLLVLGHQLRERIPVEELSVSGGVGQLMTDRPVHTMAQVSEYGDFGPMLGYALQQERKKGTYLLRWIDPEQTVRATVVGAGMQSTKISGSTVHIKPKLLPIRNIPILKLELTAEHLHDSSRLHSEVAAVYDMGQRLFERTTEIPFALSLSGIRYCSYQQLQRIADELTLPYRHQFADSPTMVVLCELDMAKALGQALELRCKGKPHIICIDQVRVEYGDYIDLGEPISGTIIPVVVKTLAFDEHTSIKGGTR</sequence>
<dbReference type="PANTHER" id="PTHR32432:SF13">
    <property type="entry name" value="ETHANOLAMINE AMMONIA-LYASE REACTIVASE EUTA"/>
    <property type="match status" value="1"/>
</dbReference>
<dbReference type="AlphaFoldDB" id="A0A1I3V527"/>
<dbReference type="PIRSF" id="PIRSF012293">
    <property type="entry name" value="EutA"/>
    <property type="match status" value="1"/>
</dbReference>